<dbReference type="InterPro" id="IPR005312">
    <property type="entry name" value="DUF1759"/>
</dbReference>
<dbReference type="GO" id="GO:0003676">
    <property type="term" value="F:nucleic acid binding"/>
    <property type="evidence" value="ECO:0007669"/>
    <property type="project" value="InterPro"/>
</dbReference>
<feature type="domain" description="CCHC-type" evidence="2">
    <location>
        <begin position="299"/>
        <end position="315"/>
    </location>
</feature>
<dbReference type="PANTHER" id="PTHR47331:SF5">
    <property type="entry name" value="RIBONUCLEASE H"/>
    <property type="match status" value="1"/>
</dbReference>
<evidence type="ECO:0000256" key="1">
    <source>
        <dbReference type="SAM" id="MobiDB-lite"/>
    </source>
</evidence>
<accession>A0AA88XUU8</accession>
<dbReference type="Gene3D" id="1.10.340.70">
    <property type="match status" value="1"/>
</dbReference>
<dbReference type="InterPro" id="IPR008042">
    <property type="entry name" value="Retrotrans_Pao"/>
</dbReference>
<name>A0AA88XUU8_PINIB</name>
<reference evidence="3" key="1">
    <citation type="submission" date="2019-08" db="EMBL/GenBank/DDBJ databases">
        <title>The improved chromosome-level genome for the pearl oyster Pinctada fucata martensii using PacBio sequencing and Hi-C.</title>
        <authorList>
            <person name="Zheng Z."/>
        </authorList>
    </citation>
    <scope>NUCLEOTIDE SEQUENCE</scope>
    <source>
        <strain evidence="3">ZZ-2019</strain>
        <tissue evidence="3">Adductor muscle</tissue>
    </source>
</reference>
<organism evidence="3 4">
    <name type="scientific">Pinctada imbricata</name>
    <name type="common">Atlantic pearl-oyster</name>
    <name type="synonym">Pinctada martensii</name>
    <dbReference type="NCBI Taxonomy" id="66713"/>
    <lineage>
        <taxon>Eukaryota</taxon>
        <taxon>Metazoa</taxon>
        <taxon>Spiralia</taxon>
        <taxon>Lophotrochozoa</taxon>
        <taxon>Mollusca</taxon>
        <taxon>Bivalvia</taxon>
        <taxon>Autobranchia</taxon>
        <taxon>Pteriomorphia</taxon>
        <taxon>Pterioida</taxon>
        <taxon>Pterioidea</taxon>
        <taxon>Pteriidae</taxon>
        <taxon>Pinctada</taxon>
    </lineage>
</organism>
<evidence type="ECO:0000313" key="3">
    <source>
        <dbReference type="EMBL" id="KAK3092941.1"/>
    </source>
</evidence>
<dbReference type="Pfam" id="PF05380">
    <property type="entry name" value="Peptidase_A17"/>
    <property type="match status" value="1"/>
</dbReference>
<sequence length="1637" mass="186441">MLDPTAPIFDPFVRTTQPQPVVPEQQTVNSLAKAFADSVNLNRLPVPEPTIFTGDPLRYVEWRTAFNALIERKGIADEEKIFYLKKYIGGEARQAIEGYFFSGSSSAYQTSRKVLEERYGHPFIVQRAFRNKLDKWPKINERDAKGLRDFGDFLKACQDATPQIPSLKILDDCTENQRLIAKLPTWAALRWNRKVQEHLDSGNDYPTFFTFVDFITKEARIACNPISSLSALGTSHSKGEKGKVGVRVLNTNLDAELKSNAQRKRCDYCEREGHLIYNCTKFCALKIDEKRTFIKEKDLCYGCLRKGHKNSECRRKHTCGTCKGKHPTCMHEDNHPLKKQSPKTETEEKETCREKQAVGSVSSFRTSRSCNRGTSMIVPVWISTEGNPRNEILTYALLDTQSDTTFILRETASALDAKQEPVRLSLSTMTAQRTVIESSKVSELKVKGFKASSSISINQAYTREFIPAERSHIPVRDTVKDWPHLQEITNEIPPLQSCEVGLLIGYNCPQALAPICMINGNENQPYAVQTILGWSIVGLTKNNDDFTLRLSHRTSTKELPTCSDVIKVLESDFADDRREEIKFSQDDVQFLRCMEKSIKQRSDAHIEMPLPFKERPILPNNKALALIRLNHLKRKLQSDSRYYDHYKSFMAGIINDGDAEIVKGTESEGNTWYIPHHGVYHPRKPDKLRVVFDCSAKYKGTSLNQHLLTGPDLTNGLTGVLYRFRQHHIAVMCDIEKMFHQFIVDENDRNFLRILWWDNGDLTKEPAEYRMRVHLFGAASSPGCANYGLKYLARSQRELFPRASSFVENDFYVDDGLTSVECEQDAIGLIEDARTLCSHGGLRLHKFISNNKEVITSIPESERASDVKDLDLSLDSLPTEQALGIKWNIEADTFIFNVPSRDISPTRRNILSIVASLFDPLGFLSPFTLKGKRILQEMCQNGIDWNELLPDSKKLDWNLWCNELQNLKSLKIPRCIKPSNFGPYEYAELHHFSDASNSGYGQCSYLRIVNGTQVHCSFLIGKARVAPLKVVTIPRLELTAAVLSVKMSSFLKRELNIHISKEFFWTDSKVVLGYINNEARRFHVFVANRVQVIRESTDVSQWHYVESNSNPADHASRGLDIKEMNSSTWFTGPRFLWQDKIESESVCTELQLGDPEVKNVRTLNVLSDQSANIVDLFKRVSSWNLLVSVIARVQRFSNGIKGNDSPSVQERQSAENAIVRLLQQDAFRQTLSTFESRKRIPATDKLYPLNPILGDGLLRIGSRITKSNFSSEFNNPIIIPANTHVGKLIIAHAHNETHHQGRGITLNKLRSMGYWLIGGSKAVASFISDCTICRKLRRPTEHQKMADLPEDRVVPSPPFTYVGMDCFGPFVVKQGRKEIKRYGLLFTCMCSRAIHIEMLDDMSTDCFLNAFRCLIAIRGAVRQIRSDQGSNFVGARNELLKEIDRTKISAYLAKKHCEFVFNAPDASHTGGDKELRLDDSSLRTVFYEVMAIVNSRPLTVSEIDNPSSIEPLTPNHLLTAKSDIPLPPQGIFTKEDLYARKRWRRVQYLLEQFWSRWKNEYLAQVSLRQKWHEPRRNIKVGDIVLVKDIDMPRNNWPMARVIEANPDDDGLVRRVKVKVQTGTLERSIHKLVLLVAN</sequence>
<evidence type="ECO:0000313" key="4">
    <source>
        <dbReference type="Proteomes" id="UP001186944"/>
    </source>
</evidence>
<dbReference type="PANTHER" id="PTHR47331">
    <property type="entry name" value="PHD-TYPE DOMAIN-CONTAINING PROTEIN"/>
    <property type="match status" value="1"/>
</dbReference>
<dbReference type="Gene3D" id="3.30.420.10">
    <property type="entry name" value="Ribonuclease H-like superfamily/Ribonuclease H"/>
    <property type="match status" value="1"/>
</dbReference>
<dbReference type="Proteomes" id="UP001186944">
    <property type="component" value="Unassembled WGS sequence"/>
</dbReference>
<proteinExistence type="predicted"/>
<dbReference type="EMBL" id="VSWD01000009">
    <property type="protein sequence ID" value="KAK3092941.1"/>
    <property type="molecule type" value="Genomic_DNA"/>
</dbReference>
<dbReference type="SUPFAM" id="SSF53098">
    <property type="entry name" value="Ribonuclease H-like"/>
    <property type="match status" value="1"/>
</dbReference>
<evidence type="ECO:0000259" key="2">
    <source>
        <dbReference type="SMART" id="SM00343"/>
    </source>
</evidence>
<dbReference type="Pfam" id="PF03564">
    <property type="entry name" value="DUF1759"/>
    <property type="match status" value="1"/>
</dbReference>
<dbReference type="InterPro" id="IPR043502">
    <property type="entry name" value="DNA/RNA_pol_sf"/>
</dbReference>
<dbReference type="InterPro" id="IPR040676">
    <property type="entry name" value="DUF5641"/>
</dbReference>
<dbReference type="Pfam" id="PF18701">
    <property type="entry name" value="DUF5641"/>
    <property type="match status" value="1"/>
</dbReference>
<dbReference type="GO" id="GO:0006259">
    <property type="term" value="P:DNA metabolic process"/>
    <property type="evidence" value="ECO:0007669"/>
    <property type="project" value="UniProtKB-ARBA"/>
</dbReference>
<dbReference type="InterPro" id="IPR036397">
    <property type="entry name" value="RNaseH_sf"/>
</dbReference>
<dbReference type="InterPro" id="IPR001878">
    <property type="entry name" value="Znf_CCHC"/>
</dbReference>
<protein>
    <recommendedName>
        <fullName evidence="2">CCHC-type domain-containing protein</fullName>
    </recommendedName>
</protein>
<feature type="domain" description="CCHC-type" evidence="2">
    <location>
        <begin position="265"/>
        <end position="281"/>
    </location>
</feature>
<dbReference type="InterPro" id="IPR012337">
    <property type="entry name" value="RNaseH-like_sf"/>
</dbReference>
<comment type="caution">
    <text evidence="3">The sequence shown here is derived from an EMBL/GenBank/DDBJ whole genome shotgun (WGS) entry which is preliminary data.</text>
</comment>
<dbReference type="SMART" id="SM00343">
    <property type="entry name" value="ZnF_C2HC"/>
    <property type="match status" value="2"/>
</dbReference>
<dbReference type="SUPFAM" id="SSF56672">
    <property type="entry name" value="DNA/RNA polymerases"/>
    <property type="match status" value="1"/>
</dbReference>
<dbReference type="GO" id="GO:0008270">
    <property type="term" value="F:zinc ion binding"/>
    <property type="evidence" value="ECO:0007669"/>
    <property type="project" value="InterPro"/>
</dbReference>
<dbReference type="CDD" id="cd01644">
    <property type="entry name" value="RT_pepA17"/>
    <property type="match status" value="1"/>
</dbReference>
<feature type="region of interest" description="Disordered" evidence="1">
    <location>
        <begin position="333"/>
        <end position="352"/>
    </location>
</feature>
<keyword evidence="4" id="KW-1185">Reference proteome</keyword>
<gene>
    <name evidence="3" type="ORF">FSP39_009138</name>
</gene>